<gene>
    <name evidence="15" type="ORF">TRFO_26672</name>
</gene>
<dbReference type="RefSeq" id="XP_068358671.1">
    <property type="nucleotide sequence ID" value="XM_068505092.1"/>
</dbReference>
<proteinExistence type="inferred from homology"/>
<dbReference type="SUPFAM" id="SSF56112">
    <property type="entry name" value="Protein kinase-like (PK-like)"/>
    <property type="match status" value="1"/>
</dbReference>
<dbReference type="InterPro" id="IPR011009">
    <property type="entry name" value="Kinase-like_dom_sf"/>
</dbReference>
<evidence type="ECO:0000256" key="10">
    <source>
        <dbReference type="PIRSR" id="PIRSR630616-2"/>
    </source>
</evidence>
<keyword evidence="3" id="KW-0808">Transferase</keyword>
<evidence type="ECO:0000256" key="8">
    <source>
        <dbReference type="ARBA" id="ARBA00048679"/>
    </source>
</evidence>
<dbReference type="PROSITE" id="PS00107">
    <property type="entry name" value="PROTEIN_KINASE_ATP"/>
    <property type="match status" value="1"/>
</dbReference>
<dbReference type="PROSITE" id="PS00108">
    <property type="entry name" value="PROTEIN_KINASE_ST"/>
    <property type="match status" value="1"/>
</dbReference>
<keyword evidence="6 10" id="KW-0067">ATP-binding</keyword>
<feature type="cross-link" description="Glycyl lysine isopeptide (Lys-Gly) (interchain with G-Cter in SUMO2)" evidence="11">
    <location>
        <position position="142"/>
    </location>
</feature>
<reference evidence="15" key="1">
    <citation type="submission" date="2016-10" db="EMBL/GenBank/DDBJ databases">
        <authorList>
            <person name="Benchimol M."/>
            <person name="Almeida L.G."/>
            <person name="Vasconcelos A.T."/>
            <person name="Perreira-Neves A."/>
            <person name="Rosa I.A."/>
            <person name="Tasca T."/>
            <person name="Bogo M.R."/>
            <person name="de Souza W."/>
        </authorList>
    </citation>
    <scope>NUCLEOTIDE SEQUENCE [LARGE SCALE GENOMIC DNA]</scope>
    <source>
        <strain evidence="15">K</strain>
    </source>
</reference>
<feature type="binding site" evidence="10">
    <location>
        <begin position="144"/>
        <end position="145"/>
    </location>
    <ligand>
        <name>ATP</name>
        <dbReference type="ChEBI" id="CHEBI:30616"/>
    </ligand>
</feature>
<keyword evidence="4 10" id="KW-0547">Nucleotide-binding</keyword>
<evidence type="ECO:0000256" key="3">
    <source>
        <dbReference type="ARBA" id="ARBA00022679"/>
    </source>
</evidence>
<evidence type="ECO:0000256" key="1">
    <source>
        <dbReference type="ARBA" id="ARBA00012513"/>
    </source>
</evidence>
<evidence type="ECO:0000256" key="5">
    <source>
        <dbReference type="ARBA" id="ARBA00022777"/>
    </source>
</evidence>
<evidence type="ECO:0000256" key="9">
    <source>
        <dbReference type="PIRSR" id="PIRSR630616-1"/>
    </source>
</evidence>
<evidence type="ECO:0000256" key="2">
    <source>
        <dbReference type="ARBA" id="ARBA00022527"/>
    </source>
</evidence>
<feature type="binding site" evidence="10">
    <location>
        <begin position="94"/>
        <end position="96"/>
    </location>
    <ligand>
        <name>ATP</name>
        <dbReference type="ChEBI" id="CHEBI:30616"/>
    </ligand>
</feature>
<sequence length="448" mass="51002">MIESTEIYPGCIIGGFVLEEQIGSGSFSTVWRACHLITNKFAAIKVVKKETISNDLIQTRFQREIALLKKMDHPFITAFFQVIEDHDNYFLVMEYAENGTLREFFQSIGRFTELQARRYFVQIISALEYLHSKRKVVHRDLKLENVLLDRYNNIHITDFGLSNTFSDVSPELKSACGSPAYAAPEMIKGEPYTQATDIWSAGILLYAMVAGSLPFFDDDVQKLLAKIVFTDVIYPSHLSTSLVDLLKKMICKNIEERITIAKIKEHPWFSQVEYEVMTEKSMANIFNLGDIHTNLDSGEALFDKEIIDNIASFNINTHDIHNSLLNGEFTPNTALYKLFLREKLTERMRDIMNQYFQPDGVAKLATQPLGKFSGFRDIDQIKPLIITTGRRQSIPMTKAGSPGLNTFRPLPTKIGAFVINMKRNSRPIAIRKTARAPSIEQKGARCNY</sequence>
<dbReference type="InterPro" id="IPR017441">
    <property type="entry name" value="Protein_kinase_ATP_BS"/>
</dbReference>
<feature type="binding site" evidence="12">
    <location>
        <position position="49"/>
    </location>
    <ligand>
        <name>ATP</name>
        <dbReference type="ChEBI" id="CHEBI:30616"/>
    </ligand>
</feature>
<dbReference type="EC" id="2.7.11.1" evidence="1"/>
<evidence type="ECO:0000256" key="13">
    <source>
        <dbReference type="RuleBase" id="RU000304"/>
    </source>
</evidence>
<dbReference type="VEuPathDB" id="TrichDB:TRFO_26672"/>
<comment type="caution">
    <text evidence="15">The sequence shown here is derived from an EMBL/GenBank/DDBJ whole genome shotgun (WGS) entry which is preliminary data.</text>
</comment>
<dbReference type="Pfam" id="PF00069">
    <property type="entry name" value="Pkinase"/>
    <property type="match status" value="1"/>
</dbReference>
<dbReference type="CDD" id="cd14003">
    <property type="entry name" value="STKc_AMPK-like"/>
    <property type="match status" value="1"/>
</dbReference>
<dbReference type="PANTHER" id="PTHR24350">
    <property type="entry name" value="SERINE/THREONINE-PROTEIN KINASE IAL-RELATED"/>
    <property type="match status" value="1"/>
</dbReference>
<evidence type="ECO:0000313" key="16">
    <source>
        <dbReference type="Proteomes" id="UP000179807"/>
    </source>
</evidence>
<dbReference type="GO" id="GO:0004674">
    <property type="term" value="F:protein serine/threonine kinase activity"/>
    <property type="evidence" value="ECO:0007669"/>
    <property type="project" value="UniProtKB-KW"/>
</dbReference>
<dbReference type="OrthoDB" id="541276at2759"/>
<name>A0A1J4K2B5_9EUKA</name>
<dbReference type="EMBL" id="MLAK01000754">
    <property type="protein sequence ID" value="OHT05535.1"/>
    <property type="molecule type" value="Genomic_DNA"/>
</dbReference>
<dbReference type="InterPro" id="IPR030616">
    <property type="entry name" value="Aur-like"/>
</dbReference>
<evidence type="ECO:0000256" key="4">
    <source>
        <dbReference type="ARBA" id="ARBA00022741"/>
    </source>
</evidence>
<protein>
    <recommendedName>
        <fullName evidence="1">non-specific serine/threonine protein kinase</fullName>
        <ecNumber evidence="1">2.7.11.1</ecNumber>
    </recommendedName>
</protein>
<dbReference type="GO" id="GO:0005524">
    <property type="term" value="F:ATP binding"/>
    <property type="evidence" value="ECO:0007669"/>
    <property type="project" value="UniProtKB-UniRule"/>
</dbReference>
<evidence type="ECO:0000256" key="6">
    <source>
        <dbReference type="ARBA" id="ARBA00022840"/>
    </source>
</evidence>
<feature type="active site" description="Proton acceptor" evidence="9">
    <location>
        <position position="140"/>
    </location>
</feature>
<feature type="binding site" evidence="10">
    <location>
        <position position="158"/>
    </location>
    <ligand>
        <name>ATP</name>
        <dbReference type="ChEBI" id="CHEBI:30616"/>
    </ligand>
</feature>
<dbReference type="PROSITE" id="PS50011">
    <property type="entry name" value="PROTEIN_KINASE_DOM"/>
    <property type="match status" value="1"/>
</dbReference>
<organism evidence="15 16">
    <name type="scientific">Tritrichomonas foetus</name>
    <dbReference type="NCBI Taxonomy" id="1144522"/>
    <lineage>
        <taxon>Eukaryota</taxon>
        <taxon>Metamonada</taxon>
        <taxon>Parabasalia</taxon>
        <taxon>Tritrichomonadida</taxon>
        <taxon>Tritrichomonadidae</taxon>
        <taxon>Tritrichomonas</taxon>
    </lineage>
</organism>
<evidence type="ECO:0000256" key="7">
    <source>
        <dbReference type="ARBA" id="ARBA00047899"/>
    </source>
</evidence>
<keyword evidence="16" id="KW-1185">Reference proteome</keyword>
<dbReference type="InterPro" id="IPR000719">
    <property type="entry name" value="Prot_kinase_dom"/>
</dbReference>
<dbReference type="GeneID" id="94839796"/>
<dbReference type="Gene3D" id="1.10.510.10">
    <property type="entry name" value="Transferase(Phosphotransferase) domain 1"/>
    <property type="match status" value="1"/>
</dbReference>
<dbReference type="Proteomes" id="UP000179807">
    <property type="component" value="Unassembled WGS sequence"/>
</dbReference>
<feature type="binding site" evidence="10">
    <location>
        <position position="45"/>
    </location>
    <ligand>
        <name>ATP</name>
        <dbReference type="ChEBI" id="CHEBI:30616"/>
    </ligand>
</feature>
<comment type="catalytic activity">
    <reaction evidence="7">
        <text>L-threonyl-[protein] + ATP = O-phospho-L-threonyl-[protein] + ADP + H(+)</text>
        <dbReference type="Rhea" id="RHEA:46608"/>
        <dbReference type="Rhea" id="RHEA-COMP:11060"/>
        <dbReference type="Rhea" id="RHEA-COMP:11605"/>
        <dbReference type="ChEBI" id="CHEBI:15378"/>
        <dbReference type="ChEBI" id="CHEBI:30013"/>
        <dbReference type="ChEBI" id="CHEBI:30616"/>
        <dbReference type="ChEBI" id="CHEBI:61977"/>
        <dbReference type="ChEBI" id="CHEBI:456216"/>
        <dbReference type="EC" id="2.7.11.1"/>
    </reaction>
</comment>
<evidence type="ECO:0000313" key="15">
    <source>
        <dbReference type="EMBL" id="OHT05535.1"/>
    </source>
</evidence>
<dbReference type="SMART" id="SM00220">
    <property type="entry name" value="S_TKc"/>
    <property type="match status" value="1"/>
</dbReference>
<evidence type="ECO:0000256" key="11">
    <source>
        <dbReference type="PIRSR" id="PIRSR630616-3"/>
    </source>
</evidence>
<dbReference type="FunFam" id="3.30.200.20:FF:000042">
    <property type="entry name" value="Aurora kinase A"/>
    <property type="match status" value="1"/>
</dbReference>
<dbReference type="InterPro" id="IPR008271">
    <property type="entry name" value="Ser/Thr_kinase_AS"/>
</dbReference>
<accession>A0A1J4K2B5</accession>
<comment type="similarity">
    <text evidence="13">Belongs to the protein kinase superfamily.</text>
</comment>
<evidence type="ECO:0000259" key="14">
    <source>
        <dbReference type="PROSITE" id="PS50011"/>
    </source>
</evidence>
<comment type="catalytic activity">
    <reaction evidence="8">
        <text>L-seryl-[protein] + ATP = O-phospho-L-seryl-[protein] + ADP + H(+)</text>
        <dbReference type="Rhea" id="RHEA:17989"/>
        <dbReference type="Rhea" id="RHEA-COMP:9863"/>
        <dbReference type="Rhea" id="RHEA-COMP:11604"/>
        <dbReference type="ChEBI" id="CHEBI:15378"/>
        <dbReference type="ChEBI" id="CHEBI:29999"/>
        <dbReference type="ChEBI" id="CHEBI:30616"/>
        <dbReference type="ChEBI" id="CHEBI:83421"/>
        <dbReference type="ChEBI" id="CHEBI:456216"/>
        <dbReference type="EC" id="2.7.11.1"/>
    </reaction>
</comment>
<dbReference type="FunFam" id="1.10.510.10:FF:000592">
    <property type="entry name" value="CAMK family protein kinase"/>
    <property type="match status" value="1"/>
</dbReference>
<keyword evidence="2 13" id="KW-0723">Serine/threonine-protein kinase</keyword>
<feature type="domain" description="Protein kinase" evidence="14">
    <location>
        <begin position="16"/>
        <end position="269"/>
    </location>
</feature>
<evidence type="ECO:0000256" key="12">
    <source>
        <dbReference type="PROSITE-ProRule" id="PRU10141"/>
    </source>
</evidence>
<dbReference type="AlphaFoldDB" id="A0A1J4K2B5"/>
<keyword evidence="5 15" id="KW-0418">Kinase</keyword>